<keyword evidence="7" id="KW-0915">Sodium</keyword>
<keyword evidence="4" id="KW-1003">Cell membrane</keyword>
<protein>
    <submittedName>
        <fullName evidence="13">Sodium:solute symporter</fullName>
    </submittedName>
</protein>
<reference evidence="13 14" key="1">
    <citation type="submission" date="2020-10" db="EMBL/GenBank/DDBJ databases">
        <authorList>
            <person name="Castelo-Branco R."/>
            <person name="Eusebio N."/>
            <person name="Adriana R."/>
            <person name="Vieira A."/>
            <person name="Brugerolle De Fraissinette N."/>
            <person name="Rezende De Castro R."/>
            <person name="Schneider M.P."/>
            <person name="Vasconcelos V."/>
            <person name="Leao P.N."/>
        </authorList>
    </citation>
    <scope>NUCLEOTIDE SEQUENCE [LARGE SCALE GENOMIC DNA]</scope>
    <source>
        <strain evidence="13 14">LEGE 00031</strain>
    </source>
</reference>
<gene>
    <name evidence="13" type="ORF">IQ217_08890</name>
</gene>
<comment type="subcellular location">
    <subcellularLocation>
        <location evidence="1">Cell membrane</location>
        <topology evidence="1">Multi-pass membrane protein</topology>
    </subcellularLocation>
</comment>
<organism evidence="13 14">
    <name type="scientific">Synechocystis salina LEGE 00031</name>
    <dbReference type="NCBI Taxonomy" id="1828736"/>
    <lineage>
        <taxon>Bacteria</taxon>
        <taxon>Bacillati</taxon>
        <taxon>Cyanobacteriota</taxon>
        <taxon>Cyanophyceae</taxon>
        <taxon>Synechococcales</taxon>
        <taxon>Merismopediaceae</taxon>
        <taxon>Synechocystis</taxon>
    </lineage>
</organism>
<evidence type="ECO:0000256" key="6">
    <source>
        <dbReference type="ARBA" id="ARBA00022989"/>
    </source>
</evidence>
<feature type="transmembrane region" description="Helical" evidence="12">
    <location>
        <begin position="454"/>
        <end position="475"/>
    </location>
</feature>
<keyword evidence="14" id="KW-1185">Reference proteome</keyword>
<dbReference type="Proteomes" id="UP000658720">
    <property type="component" value="Unassembled WGS sequence"/>
</dbReference>
<dbReference type="RefSeq" id="WP_190599521.1">
    <property type="nucleotide sequence ID" value="NZ_JADEVV010000021.1"/>
</dbReference>
<proteinExistence type="inferred from homology"/>
<dbReference type="EMBL" id="JADEVV010000021">
    <property type="protein sequence ID" value="MBE9253958.1"/>
    <property type="molecule type" value="Genomic_DNA"/>
</dbReference>
<dbReference type="Gene3D" id="1.20.1730.10">
    <property type="entry name" value="Sodium/glucose cotransporter"/>
    <property type="match status" value="1"/>
</dbReference>
<dbReference type="InterPro" id="IPR001734">
    <property type="entry name" value="Na/solute_symporter"/>
</dbReference>
<keyword evidence="10" id="KW-0739">Sodium transport</keyword>
<dbReference type="PROSITE" id="PS50283">
    <property type="entry name" value="NA_SOLUT_SYMP_3"/>
    <property type="match status" value="1"/>
</dbReference>
<dbReference type="NCBIfam" id="TIGR00813">
    <property type="entry name" value="sss"/>
    <property type="match status" value="1"/>
</dbReference>
<dbReference type="CDD" id="cd10326">
    <property type="entry name" value="SLC5sbd_NIS-like"/>
    <property type="match status" value="1"/>
</dbReference>
<evidence type="ECO:0000256" key="10">
    <source>
        <dbReference type="ARBA" id="ARBA00023201"/>
    </source>
</evidence>
<feature type="transmembrane region" description="Helical" evidence="12">
    <location>
        <begin position="81"/>
        <end position="100"/>
    </location>
</feature>
<evidence type="ECO:0000313" key="14">
    <source>
        <dbReference type="Proteomes" id="UP000658720"/>
    </source>
</evidence>
<keyword evidence="3" id="KW-0813">Transport</keyword>
<evidence type="ECO:0000256" key="2">
    <source>
        <dbReference type="ARBA" id="ARBA00006434"/>
    </source>
</evidence>
<keyword evidence="6 12" id="KW-1133">Transmembrane helix</keyword>
<feature type="transmembrane region" description="Helical" evidence="12">
    <location>
        <begin position="366"/>
        <end position="388"/>
    </location>
</feature>
<feature type="transmembrane region" description="Helical" evidence="12">
    <location>
        <begin position="400"/>
        <end position="421"/>
    </location>
</feature>
<feature type="transmembrane region" description="Helical" evidence="12">
    <location>
        <begin position="314"/>
        <end position="335"/>
    </location>
</feature>
<dbReference type="InterPro" id="IPR051163">
    <property type="entry name" value="Sodium:Solute_Symporter_SSF"/>
</dbReference>
<keyword evidence="9 12" id="KW-0472">Membrane</keyword>
<keyword evidence="8" id="KW-0406">Ion transport</keyword>
<dbReference type="PANTHER" id="PTHR42985">
    <property type="entry name" value="SODIUM-COUPLED MONOCARBOXYLATE TRANSPORTER"/>
    <property type="match status" value="1"/>
</dbReference>
<comment type="similarity">
    <text evidence="2 11">Belongs to the sodium:solute symporter (SSF) (TC 2.A.21) family.</text>
</comment>
<evidence type="ECO:0000256" key="12">
    <source>
        <dbReference type="SAM" id="Phobius"/>
    </source>
</evidence>
<feature type="transmembrane region" description="Helical" evidence="12">
    <location>
        <begin position="428"/>
        <end position="448"/>
    </location>
</feature>
<accession>A0ABR9VU32</accession>
<evidence type="ECO:0000256" key="3">
    <source>
        <dbReference type="ARBA" id="ARBA00022448"/>
    </source>
</evidence>
<feature type="transmembrane region" description="Helical" evidence="12">
    <location>
        <begin position="43"/>
        <end position="61"/>
    </location>
</feature>
<evidence type="ECO:0000256" key="7">
    <source>
        <dbReference type="ARBA" id="ARBA00023053"/>
    </source>
</evidence>
<evidence type="ECO:0000256" key="9">
    <source>
        <dbReference type="ARBA" id="ARBA00023136"/>
    </source>
</evidence>
<evidence type="ECO:0000256" key="4">
    <source>
        <dbReference type="ARBA" id="ARBA00022475"/>
    </source>
</evidence>
<evidence type="ECO:0000256" key="8">
    <source>
        <dbReference type="ARBA" id="ARBA00023065"/>
    </source>
</evidence>
<dbReference type="Pfam" id="PF00474">
    <property type="entry name" value="SSF"/>
    <property type="match status" value="1"/>
</dbReference>
<feature type="transmembrane region" description="Helical" evidence="12">
    <location>
        <begin position="268"/>
        <end position="294"/>
    </location>
</feature>
<feature type="transmembrane region" description="Helical" evidence="12">
    <location>
        <begin position="121"/>
        <end position="148"/>
    </location>
</feature>
<feature type="transmembrane region" description="Helical" evidence="12">
    <location>
        <begin position="154"/>
        <end position="175"/>
    </location>
</feature>
<name>A0ABR9VU32_9SYNC</name>
<keyword evidence="5 12" id="KW-0812">Transmembrane</keyword>
<dbReference type="PANTHER" id="PTHR42985:SF40">
    <property type="entry name" value="LD47995P-RELATED"/>
    <property type="match status" value="1"/>
</dbReference>
<feature type="transmembrane region" description="Helical" evidence="12">
    <location>
        <begin position="6"/>
        <end position="23"/>
    </location>
</feature>
<dbReference type="InterPro" id="IPR038377">
    <property type="entry name" value="Na/Glc_symporter_sf"/>
</dbReference>
<evidence type="ECO:0000256" key="11">
    <source>
        <dbReference type="RuleBase" id="RU362091"/>
    </source>
</evidence>
<evidence type="ECO:0000313" key="13">
    <source>
        <dbReference type="EMBL" id="MBE9253958.1"/>
    </source>
</evidence>
<evidence type="ECO:0000256" key="5">
    <source>
        <dbReference type="ARBA" id="ARBA00022692"/>
    </source>
</evidence>
<evidence type="ECO:0000256" key="1">
    <source>
        <dbReference type="ARBA" id="ARBA00004651"/>
    </source>
</evidence>
<sequence>MGMIDWAIVLVYSVIVIVIGAIASRKQDNTDEYFRGAKQIPWWALGFSIIATSFSAASLLGGPGEGYGHGFLYLQLQLGDLIGYGLVIAVFLPFFVRLNLTTAYEYLEKRFDAKTRSLGSLCFLLFVIARLGGLLYAAALVLSVLTGISTNTAILMVGVVSIIYTVAGGITAVVWTDVLQFGMIFVGLGAGIWAAVTAVPGGFGELWRIAGENGKLVVFNFDWDPASIRSLPTALLAYGILAFAVAGTNQQSVQRYVSCADEKSARKAILLGWFSGFVGVAATLLLGVLLFSFYQLQGNLPANVKPDEILSYFILNQVPPGASGFLVAAIFAAAMSSIDSALHSLATCMTVDFYDRYINVRASEILSVRVAQGLIIVWGIVAIFSAIYAASTGQDLLEFLVSYTTMFLGPLLGIFLMGVLFPRINALGAFYGTVAAVLLVIVASNVGWLTFPGIWRSAVTAPLAVLLGLGISLFASAPTSKHLLGLTIWHPAAATPGPNAVARPGADDQDLED</sequence>
<feature type="transmembrane region" description="Helical" evidence="12">
    <location>
        <begin position="182"/>
        <end position="203"/>
    </location>
</feature>
<feature type="transmembrane region" description="Helical" evidence="12">
    <location>
        <begin position="226"/>
        <end position="247"/>
    </location>
</feature>
<comment type="caution">
    <text evidence="13">The sequence shown here is derived from an EMBL/GenBank/DDBJ whole genome shotgun (WGS) entry which is preliminary data.</text>
</comment>